<dbReference type="Proteomes" id="UP000316621">
    <property type="component" value="Chromosome 8"/>
</dbReference>
<sequence>MQGVPSRPEEELFGPRKPLYMPGRQLKEPQTGCALGLGTYVCVE</sequence>
<reference evidence="2 3" key="1">
    <citation type="journal article" date="2018" name="Science">
        <title>The opium poppy genome and morphinan production.</title>
        <authorList>
            <person name="Guo L."/>
            <person name="Winzer T."/>
            <person name="Yang X."/>
            <person name="Li Y."/>
            <person name="Ning Z."/>
            <person name="He Z."/>
            <person name="Teodor R."/>
            <person name="Lu Y."/>
            <person name="Bowser T.A."/>
            <person name="Graham I.A."/>
            <person name="Ye K."/>
        </authorList>
    </citation>
    <scope>NUCLEOTIDE SEQUENCE [LARGE SCALE GENOMIC DNA]</scope>
    <source>
        <strain evidence="3">cv. HN1</strain>
        <tissue evidence="2">Leaves</tissue>
    </source>
</reference>
<proteinExistence type="predicted"/>
<gene>
    <name evidence="2" type="ORF">C5167_047908</name>
</gene>
<organism evidence="2 3">
    <name type="scientific">Papaver somniferum</name>
    <name type="common">Opium poppy</name>
    <dbReference type="NCBI Taxonomy" id="3469"/>
    <lineage>
        <taxon>Eukaryota</taxon>
        <taxon>Viridiplantae</taxon>
        <taxon>Streptophyta</taxon>
        <taxon>Embryophyta</taxon>
        <taxon>Tracheophyta</taxon>
        <taxon>Spermatophyta</taxon>
        <taxon>Magnoliopsida</taxon>
        <taxon>Ranunculales</taxon>
        <taxon>Papaveraceae</taxon>
        <taxon>Papaveroideae</taxon>
        <taxon>Papaver</taxon>
    </lineage>
</organism>
<dbReference type="Gramene" id="RZC72423">
    <property type="protein sequence ID" value="RZC72423"/>
    <property type="gene ID" value="C5167_047908"/>
</dbReference>
<name>A0A4Y7KGC0_PAPSO</name>
<protein>
    <submittedName>
        <fullName evidence="2">Uncharacterized protein</fullName>
    </submittedName>
</protein>
<evidence type="ECO:0000313" key="3">
    <source>
        <dbReference type="Proteomes" id="UP000316621"/>
    </source>
</evidence>
<feature type="region of interest" description="Disordered" evidence="1">
    <location>
        <begin position="1"/>
        <end position="24"/>
    </location>
</feature>
<dbReference type="AlphaFoldDB" id="A0A4Y7KGC0"/>
<evidence type="ECO:0000256" key="1">
    <source>
        <dbReference type="SAM" id="MobiDB-lite"/>
    </source>
</evidence>
<accession>A0A4Y7KGC0</accession>
<keyword evidence="3" id="KW-1185">Reference proteome</keyword>
<evidence type="ECO:0000313" key="2">
    <source>
        <dbReference type="EMBL" id="RZC72423.1"/>
    </source>
</evidence>
<dbReference type="EMBL" id="CM010722">
    <property type="protein sequence ID" value="RZC72423.1"/>
    <property type="molecule type" value="Genomic_DNA"/>
</dbReference>